<evidence type="ECO:0000313" key="4">
    <source>
        <dbReference type="Proteomes" id="UP000017836"/>
    </source>
</evidence>
<dbReference type="KEGG" id="atr:18445505"/>
<feature type="domain" description="F-box" evidence="2">
    <location>
        <begin position="198"/>
        <end position="234"/>
    </location>
</feature>
<feature type="region of interest" description="Disordered" evidence="1">
    <location>
        <begin position="397"/>
        <end position="425"/>
    </location>
</feature>
<dbReference type="Gene3D" id="2.120.10.80">
    <property type="entry name" value="Kelch-type beta propeller"/>
    <property type="match status" value="2"/>
</dbReference>
<evidence type="ECO:0000256" key="1">
    <source>
        <dbReference type="SAM" id="MobiDB-lite"/>
    </source>
</evidence>
<evidence type="ECO:0000313" key="3">
    <source>
        <dbReference type="EMBL" id="ERN17171.1"/>
    </source>
</evidence>
<dbReference type="OrthoDB" id="1913441at2759"/>
<proteinExistence type="predicted"/>
<dbReference type="Gramene" id="ERN17171">
    <property type="protein sequence ID" value="ERN17171"/>
    <property type="gene ID" value="AMTR_s00044p00143170"/>
</dbReference>
<keyword evidence="4" id="KW-1185">Reference proteome</keyword>
<organism evidence="3 4">
    <name type="scientific">Amborella trichopoda</name>
    <dbReference type="NCBI Taxonomy" id="13333"/>
    <lineage>
        <taxon>Eukaryota</taxon>
        <taxon>Viridiplantae</taxon>
        <taxon>Streptophyta</taxon>
        <taxon>Embryophyta</taxon>
        <taxon>Tracheophyta</taxon>
        <taxon>Spermatophyta</taxon>
        <taxon>Magnoliopsida</taxon>
        <taxon>Amborellales</taxon>
        <taxon>Amborellaceae</taxon>
        <taxon>Amborella</taxon>
    </lineage>
</organism>
<feature type="compositionally biased region" description="Polar residues" evidence="1">
    <location>
        <begin position="416"/>
        <end position="425"/>
    </location>
</feature>
<sequence length="647" mass="72543">MAATCHLSRECNRVALLCAEAGERREASVEGGPGVLPLREMLHGEMEPEIESSSMSKRLIRSLSHKLKKIGRSSNREEQEKEKRNSNSGCLGFYGRGGGCRVGADTFDGIALFGDSTFRRNSSAGEGGYGCVSLDTGFGRLGGVCSSSEDQWSRVDCFSYGGAERFWRRNSRKAIEDRRLDSSNDLSSPSCENRVAMLSDDILQMCLARASLTTIMNARLVCKRWNLLASTSHFMQMRQDFKFQTPWIFLFGAVKNGLCVGQVRALDVTADKWHKIEAECLKGRFLFSVISVGTSVYIVGGCSNISNSGQVEGFGYRKHREVVVFNPLSRSWSKAASMHNARSTPSLGVFEAYDLNHGVLMKRWSSNSRGGASQLCNSRSRMRRVSEVYDDPHKFSQRRHVGDAISETDPPLESRGQPSCSSTSHNFENGNVKARRFFLIVVGGRGLWDEPLVSGEIYDSLSNRWVEIERLPADFGAVCTGAVCNRRFYVYSESDKLAAYDLERGVWIGIQTAHSPLHIHRYLPKLVSCCDRLFMLCVSWCERDGHVNREDNKATRILWELDVGLHTWREVSRHPDAPMDQEAEFVADNGRIYGVEMFKIFGQVLDFLTSCDVSDSTMKWSRITRKHVALDLDAHSCWTKSLVVLPL</sequence>
<dbReference type="SUPFAM" id="SSF117281">
    <property type="entry name" value="Kelch motif"/>
    <property type="match status" value="1"/>
</dbReference>
<protein>
    <recommendedName>
        <fullName evidence="2">F-box domain-containing protein</fullName>
    </recommendedName>
</protein>
<accession>U5CV29</accession>
<reference evidence="4" key="1">
    <citation type="journal article" date="2013" name="Science">
        <title>The Amborella genome and the evolution of flowering plants.</title>
        <authorList>
            <consortium name="Amborella Genome Project"/>
        </authorList>
    </citation>
    <scope>NUCLEOTIDE SEQUENCE [LARGE SCALE GENOMIC DNA]</scope>
</reference>
<dbReference type="PANTHER" id="PTHR47712">
    <property type="entry name" value="OS09G0555300 PROTEIN"/>
    <property type="match status" value="1"/>
</dbReference>
<gene>
    <name evidence="3" type="ORF">AMTR_s00044p00143170</name>
</gene>
<dbReference type="InterPro" id="IPR006652">
    <property type="entry name" value="Kelch_1"/>
</dbReference>
<evidence type="ECO:0000259" key="2">
    <source>
        <dbReference type="Pfam" id="PF00646"/>
    </source>
</evidence>
<dbReference type="OMA" id="SWCERDG"/>
<dbReference type="GO" id="GO:0019005">
    <property type="term" value="C:SCF ubiquitin ligase complex"/>
    <property type="evidence" value="ECO:0000318"/>
    <property type="project" value="GO_Central"/>
</dbReference>
<dbReference type="InterPro" id="IPR036047">
    <property type="entry name" value="F-box-like_dom_sf"/>
</dbReference>
<dbReference type="PANTHER" id="PTHR47712:SF1">
    <property type="entry name" value="OS09G0555300 PROTEIN"/>
    <property type="match status" value="1"/>
</dbReference>
<dbReference type="EMBL" id="KI392384">
    <property type="protein sequence ID" value="ERN17171.1"/>
    <property type="molecule type" value="Genomic_DNA"/>
</dbReference>
<dbReference type="Proteomes" id="UP000017836">
    <property type="component" value="Unassembled WGS sequence"/>
</dbReference>
<dbReference type="eggNOG" id="ENOG502QQKY">
    <property type="taxonomic scope" value="Eukaryota"/>
</dbReference>
<dbReference type="HOGENOM" id="CLU_033597_0_0_1"/>
<dbReference type="Pfam" id="PF00646">
    <property type="entry name" value="F-box"/>
    <property type="match status" value="1"/>
</dbReference>
<dbReference type="AlphaFoldDB" id="U5CV29"/>
<dbReference type="InterPro" id="IPR015915">
    <property type="entry name" value="Kelch-typ_b-propeller"/>
</dbReference>
<name>U5CV29_AMBTC</name>
<dbReference type="Pfam" id="PF01344">
    <property type="entry name" value="Kelch_1"/>
    <property type="match status" value="1"/>
</dbReference>
<dbReference type="SUPFAM" id="SSF81383">
    <property type="entry name" value="F-box domain"/>
    <property type="match status" value="1"/>
</dbReference>
<dbReference type="InterPro" id="IPR001810">
    <property type="entry name" value="F-box_dom"/>
</dbReference>